<dbReference type="Proteomes" id="UP000000844">
    <property type="component" value="Chromosome"/>
</dbReference>
<evidence type="ECO:0000313" key="3">
    <source>
        <dbReference type="Proteomes" id="UP000000844"/>
    </source>
</evidence>
<keyword evidence="1" id="KW-0472">Membrane</keyword>
<dbReference type="AlphaFoldDB" id="D3Q6C0"/>
<dbReference type="KEGG" id="sna:Snas_2617"/>
<proteinExistence type="predicted"/>
<dbReference type="RefSeq" id="WP_013017866.1">
    <property type="nucleotide sequence ID" value="NC_013947.1"/>
</dbReference>
<gene>
    <name evidence="2" type="ordered locus">Snas_2617</name>
</gene>
<keyword evidence="1" id="KW-1133">Transmembrane helix</keyword>
<protein>
    <submittedName>
        <fullName evidence="2">Uncharacterized protein</fullName>
    </submittedName>
</protein>
<feature type="transmembrane region" description="Helical" evidence="1">
    <location>
        <begin position="28"/>
        <end position="49"/>
    </location>
</feature>
<organism evidence="2 3">
    <name type="scientific">Stackebrandtia nassauensis (strain DSM 44728 / CIP 108903 / NRRL B-16338 / NBRC 102104 / LLR-40K-21)</name>
    <dbReference type="NCBI Taxonomy" id="446470"/>
    <lineage>
        <taxon>Bacteria</taxon>
        <taxon>Bacillati</taxon>
        <taxon>Actinomycetota</taxon>
        <taxon>Actinomycetes</taxon>
        <taxon>Glycomycetales</taxon>
        <taxon>Glycomycetaceae</taxon>
        <taxon>Stackebrandtia</taxon>
    </lineage>
</organism>
<accession>D3Q6C0</accession>
<evidence type="ECO:0000256" key="1">
    <source>
        <dbReference type="SAM" id="Phobius"/>
    </source>
</evidence>
<reference evidence="2 3" key="1">
    <citation type="journal article" date="2009" name="Stand. Genomic Sci.">
        <title>Complete genome sequence of Stackebrandtia nassauensis type strain (LLR-40K-21).</title>
        <authorList>
            <person name="Munk C."/>
            <person name="Lapidus A."/>
            <person name="Copeland A."/>
            <person name="Jando M."/>
            <person name="Mayilraj S."/>
            <person name="Glavina Del Rio T."/>
            <person name="Nolan M."/>
            <person name="Chen F."/>
            <person name="Lucas S."/>
            <person name="Tice H."/>
            <person name="Cheng J.F."/>
            <person name="Han C."/>
            <person name="Detter J.C."/>
            <person name="Bruce D."/>
            <person name="Goodwin L."/>
            <person name="Chain P."/>
            <person name="Pitluck S."/>
            <person name="Goker M."/>
            <person name="Ovchinikova G."/>
            <person name="Pati A."/>
            <person name="Ivanova N."/>
            <person name="Mavromatis K."/>
            <person name="Chen A."/>
            <person name="Palaniappan K."/>
            <person name="Land M."/>
            <person name="Hauser L."/>
            <person name="Chang Y.J."/>
            <person name="Jeffries C.D."/>
            <person name="Bristow J."/>
            <person name="Eisen J.A."/>
            <person name="Markowitz V."/>
            <person name="Hugenholtz P."/>
            <person name="Kyrpides N.C."/>
            <person name="Klenk H.P."/>
        </authorList>
    </citation>
    <scope>NUCLEOTIDE SEQUENCE [LARGE SCALE GENOMIC DNA]</scope>
    <source>
        <strain evidence="3">DSM 44728 / CIP 108903 / NRRL B-16338 / NBRC 102104 / LLR-40K-21</strain>
    </source>
</reference>
<feature type="transmembrane region" description="Helical" evidence="1">
    <location>
        <begin position="90"/>
        <end position="110"/>
    </location>
</feature>
<name>D3Q6C0_STANL</name>
<dbReference type="HOGENOM" id="CLU_1554339_0_0_11"/>
<dbReference type="EMBL" id="CP001778">
    <property type="protein sequence ID" value="ADD42295.1"/>
    <property type="molecule type" value="Genomic_DNA"/>
</dbReference>
<keyword evidence="3" id="KW-1185">Reference proteome</keyword>
<keyword evidence="1" id="KW-0812">Transmembrane</keyword>
<feature type="transmembrane region" description="Helical" evidence="1">
    <location>
        <begin position="130"/>
        <end position="157"/>
    </location>
</feature>
<sequence>MSLLSGDKFASGSSGGSNLPKQVRISRVLLWVQAAIGLLLSAFILLGTYQQSQLSNTELAKLLKERLTAKVYNKQFKDDPPTQDLFNYPLLYLLAALLVVLMIVLIYCALKLKFRQKPVRLVTVIAEGLLIPFSLWELSTIGCALILPAMAVIVMLLSRQTKEWYDTAQPEG</sequence>
<evidence type="ECO:0000313" key="2">
    <source>
        <dbReference type="EMBL" id="ADD42295.1"/>
    </source>
</evidence>
<dbReference type="STRING" id="446470.Snas_2617"/>